<dbReference type="Proteomes" id="UP000606721">
    <property type="component" value="Unassembled WGS sequence"/>
</dbReference>
<accession>A0ABR8C5B8</accession>
<keyword evidence="3" id="KW-1185">Reference proteome</keyword>
<dbReference type="InterPro" id="IPR037914">
    <property type="entry name" value="SpoVT-AbrB_sf"/>
</dbReference>
<proteinExistence type="predicted"/>
<evidence type="ECO:0000259" key="1">
    <source>
        <dbReference type="SMART" id="SM00966"/>
    </source>
</evidence>
<dbReference type="Gene3D" id="2.10.260.10">
    <property type="match status" value="1"/>
</dbReference>
<sequence>MIQTLKLRKIGNSVGVTFSKELLEKLNLSEGDTVFVTETEHGLQLSPYDPEFEKAMDIYRQGSQKFRQGLKELAKSPNPTARGVW</sequence>
<comment type="caution">
    <text evidence="2">The sequence shown here is derived from an EMBL/GenBank/DDBJ whole genome shotgun (WGS) entry which is preliminary data.</text>
</comment>
<name>A0ABR8C5B8_APHFL</name>
<dbReference type="EMBL" id="JACJQT010000084">
    <property type="protein sequence ID" value="MBD2281002.1"/>
    <property type="molecule type" value="Genomic_DNA"/>
</dbReference>
<reference evidence="2 3" key="1">
    <citation type="journal article" date="2020" name="ISME J.">
        <title>Comparative genomics reveals insights into cyanobacterial evolution and habitat adaptation.</title>
        <authorList>
            <person name="Chen M.Y."/>
            <person name="Teng W.K."/>
            <person name="Zhao L."/>
            <person name="Hu C.X."/>
            <person name="Zhou Y.K."/>
            <person name="Han B.P."/>
            <person name="Song L.R."/>
            <person name="Shu W.S."/>
        </authorList>
    </citation>
    <scope>NUCLEOTIDE SEQUENCE [LARGE SCALE GENOMIC DNA]</scope>
    <source>
        <strain evidence="2 3">FACHB-1040</strain>
    </source>
</reference>
<dbReference type="InterPro" id="IPR007159">
    <property type="entry name" value="SpoVT-AbrB_dom"/>
</dbReference>
<dbReference type="NCBIfam" id="TIGR02609">
    <property type="entry name" value="doc_partner"/>
    <property type="match status" value="1"/>
</dbReference>
<organism evidence="2 3">
    <name type="scientific">Aphanizomenon flos-aquae FACHB-1040</name>
    <dbReference type="NCBI Taxonomy" id="2692887"/>
    <lineage>
        <taxon>Bacteria</taxon>
        <taxon>Bacillati</taxon>
        <taxon>Cyanobacteriota</taxon>
        <taxon>Cyanophyceae</taxon>
        <taxon>Nostocales</taxon>
        <taxon>Aphanizomenonaceae</taxon>
        <taxon>Aphanizomenon</taxon>
    </lineage>
</organism>
<dbReference type="SMART" id="SM00966">
    <property type="entry name" value="SpoVT_AbrB"/>
    <property type="match status" value="1"/>
</dbReference>
<dbReference type="InterPro" id="IPR013432">
    <property type="entry name" value="Doc_partner"/>
</dbReference>
<evidence type="ECO:0000313" key="2">
    <source>
        <dbReference type="EMBL" id="MBD2281002.1"/>
    </source>
</evidence>
<gene>
    <name evidence="2" type="ORF">H6F99_22825</name>
</gene>
<dbReference type="Pfam" id="PF04014">
    <property type="entry name" value="MazE_antitoxin"/>
    <property type="match status" value="1"/>
</dbReference>
<evidence type="ECO:0000313" key="3">
    <source>
        <dbReference type="Proteomes" id="UP000606721"/>
    </source>
</evidence>
<dbReference type="SUPFAM" id="SSF89447">
    <property type="entry name" value="AbrB/MazE/MraZ-like"/>
    <property type="match status" value="1"/>
</dbReference>
<dbReference type="RefSeq" id="WP_190384312.1">
    <property type="nucleotide sequence ID" value="NZ_JACJQT010000084.1"/>
</dbReference>
<feature type="domain" description="SpoVT-AbrB" evidence="1">
    <location>
        <begin position="8"/>
        <end position="53"/>
    </location>
</feature>
<dbReference type="GO" id="GO:0003677">
    <property type="term" value="F:DNA binding"/>
    <property type="evidence" value="ECO:0007669"/>
    <property type="project" value="UniProtKB-KW"/>
</dbReference>
<protein>
    <submittedName>
        <fullName evidence="2">AbrB/MazE/SpoVT family DNA-binding domain-containing protein</fullName>
    </submittedName>
</protein>
<keyword evidence="2" id="KW-0238">DNA-binding</keyword>